<dbReference type="InParanoid" id="A0A077ZSC7"/>
<dbReference type="InterPro" id="IPR000048">
    <property type="entry name" value="IQ_motif_EF-hand-BS"/>
</dbReference>
<keyword evidence="2" id="KW-0963">Cytoplasm</keyword>
<dbReference type="SUPFAM" id="SSF56059">
    <property type="entry name" value="Glutathione synthetase ATP-binding domain-like"/>
    <property type="match status" value="1"/>
</dbReference>
<dbReference type="Gene3D" id="1.20.5.190">
    <property type="match status" value="2"/>
</dbReference>
<evidence type="ECO:0000256" key="2">
    <source>
        <dbReference type="ARBA" id="ARBA00022490"/>
    </source>
</evidence>
<evidence type="ECO:0000256" key="4">
    <source>
        <dbReference type="ARBA" id="ARBA00022741"/>
    </source>
</evidence>
<evidence type="ECO:0000256" key="5">
    <source>
        <dbReference type="ARBA" id="ARBA00022840"/>
    </source>
</evidence>
<dbReference type="GO" id="GO:0005737">
    <property type="term" value="C:cytoplasm"/>
    <property type="evidence" value="ECO:0007669"/>
    <property type="project" value="UniProtKB-SubCell"/>
</dbReference>
<keyword evidence="8" id="KW-1185">Reference proteome</keyword>
<dbReference type="SMART" id="SM00015">
    <property type="entry name" value="IQ"/>
    <property type="match status" value="6"/>
</dbReference>
<keyword evidence="4" id="KW-0547">Nucleotide-binding</keyword>
<evidence type="ECO:0000313" key="7">
    <source>
        <dbReference type="EMBL" id="CDW71356.1"/>
    </source>
</evidence>
<accession>A0A077ZSC7</accession>
<dbReference type="PROSITE" id="PS50096">
    <property type="entry name" value="IQ"/>
    <property type="match status" value="2"/>
</dbReference>
<dbReference type="Gene3D" id="3.30.470.20">
    <property type="entry name" value="ATP-grasp fold, B domain"/>
    <property type="match status" value="1"/>
</dbReference>
<dbReference type="OrthoDB" id="202825at2759"/>
<dbReference type="EMBL" id="CCKQ01000297">
    <property type="protein sequence ID" value="CDW71356.1"/>
    <property type="molecule type" value="Genomic_DNA"/>
</dbReference>
<proteinExistence type="predicted"/>
<dbReference type="Pfam" id="PF00612">
    <property type="entry name" value="IQ"/>
    <property type="match status" value="3"/>
</dbReference>
<evidence type="ECO:0000256" key="3">
    <source>
        <dbReference type="ARBA" id="ARBA00022598"/>
    </source>
</evidence>
<feature type="compositionally biased region" description="Basic and acidic residues" evidence="6">
    <location>
        <begin position="1680"/>
        <end position="1696"/>
    </location>
</feature>
<dbReference type="Proteomes" id="UP000039865">
    <property type="component" value="Unassembled WGS sequence"/>
</dbReference>
<organism evidence="7 8">
    <name type="scientific">Stylonychia lemnae</name>
    <name type="common">Ciliate</name>
    <dbReference type="NCBI Taxonomy" id="5949"/>
    <lineage>
        <taxon>Eukaryota</taxon>
        <taxon>Sar</taxon>
        <taxon>Alveolata</taxon>
        <taxon>Ciliophora</taxon>
        <taxon>Intramacronucleata</taxon>
        <taxon>Spirotrichea</taxon>
        <taxon>Stichotrichia</taxon>
        <taxon>Sporadotrichida</taxon>
        <taxon>Oxytrichidae</taxon>
        <taxon>Stylonychinae</taxon>
        <taxon>Stylonychia</taxon>
    </lineage>
</organism>
<evidence type="ECO:0000256" key="6">
    <source>
        <dbReference type="SAM" id="MobiDB-lite"/>
    </source>
</evidence>
<dbReference type="GO" id="GO:0005524">
    <property type="term" value="F:ATP binding"/>
    <property type="evidence" value="ECO:0007669"/>
    <property type="project" value="UniProtKB-KW"/>
</dbReference>
<sequence length="1717" mass="203551">MNYKSIMPYNISDYQTYSQENNDYGDSVENQKDARFHTDEVLDTDPNEIVQYRSEVKNTRIKEENGSNMGRTQQQKQSDLIFMSKRLKQKKKKNRRLTINNHHLLLSSQQQKMDQSIGLVQYSQSLKQNLIQKRQNFLNSNYYQQSGGGYLESQVKALDILFNETLNNKSFEKRKNMTSQKRKTIADNQNSNQAMDINNLFPYLEKNHPSNQENKQIGSVKRHQRLLTQQQQKYHSNDVTSIDIQKNQIGISEDQNLELLKEKLKHTQRMHTAANFNRQIQDQQSQRYSIVTPINNIGPMISKEYVTPRDLANYRVKRNLSIKDSFLQDDREKQVGIEAKHFIKLKDSLRNSDNSSRIKEAEKLLRASIESCKHIKEDKIKSQDCQSQMETIRRNNSQKIIENHNSRYSQMNLSPQQFDQKTIPLKSTNRIFTKTSDNLNTLRNINNSESPNKQIKKEKIVRNLQVEQILYNQQRAQIKTNQNNKDCKPRDIVRQYLKRNHNMGDQIVCLVKTNENHLRRGMERRGWFENRILTSCMFDIKFEVQDQQADYTALRPHQLFNHFPNNTELTTKSGLTKNLYTSQKRIITFQSREVKSNLVLKYIQRYPDDQQIVIKNKMLNKALLFCKQQIRNKNMNDLVKSDLIQEKGDKEDSSVSEKLKRALVKFSQYNQPYQDYPKLRQKMGVSQDWDQPNFYFIYRIQKCHKTLKRNFPQYRVDGVKNVWIVKPSYNARGLGIYCVDNCQDFLQNNQRKVQSKIVQKYIEKPLLLKLPSIHTDKAFERRKFDIRQWVLVNQFDPLEIHVFSDYYLRICGSEFSLNDIQDNFKHLSNFTIQKNNQRVENKDEELAMSQKQFIEYLRAQNYQDVNKIQERIKRDMNKIIIKTIQSVKDQVENRVNCFEIYGFDFILDYQLNPWLLEVNLSPACTERTDWLTVMLDDMTDGLFKILETRLLKINDDYDQDLKARLMQSQLQSQQQKVHTWDLIYKQKEIYQVSNKEQIIISAQQNIYMKDPINQLEIFGKKLNLKIYRKLSRYTKRWLAAIIIQKNYRRYKAKQQFYKLKLRLLVIFIQSFVRMWLAKNKLKYLKQSKAAEKIQQKLRMYIKQKIDKLVKQQILDQQIRFDIDKVIYIQKFYKIRIRKFNQAKQLLNQSAVCIQKHLKSYLSQKKILRQIDIKRKHLIREQLRVRVEQSSLKIQKYLRSHQARKKVQSMKQKRKLTLKFEQKILNWVLKMEQKVQQQCLIIWKFQVKAVVIQKYLRSYREKKKIGILLLKKQQQNRFIGQHLNKLIHEKQKMNLNHNSASLIQRYLKGFIIYKMTKKQLHKQRLSNAQITSLVTDQYNIISDDNNQEILLEVDYLRVPSNQDILNQTFDVKEFQQRVIKPLLSPTLHDLHNMRIHSNKSQSVSNSRPRTPSVYGLKNPSLIDAYAHLKSQQKKIILTNNALIVKQVAKQVQQQIALTKQKNQNFAFVNLNKKNGKTKGKKYKKIKLINQDKGGGFVVNEEQLIQKLNQLYQQRDEKKLIIQSQTPVFSAKGALRTEISPLVGKFKHQQNQSKKVPGELLLSDEQTCKTPSSLNRMIDPKISLSTQPYKNMNFKASSINPLSQSQTKLSQNILGDFKISEFRKDTKQITTLLSGINPQIALSQIKFSKRKSSVNNFGKKVDLNLKETQFSMAKFRKSSQKQTDKKQNDLRKSSKDGGSKYLPYYEQHAGADLYHRYQS</sequence>
<dbReference type="Pfam" id="PF03133">
    <property type="entry name" value="TTL"/>
    <property type="match status" value="1"/>
</dbReference>
<evidence type="ECO:0000313" key="8">
    <source>
        <dbReference type="Proteomes" id="UP000039865"/>
    </source>
</evidence>
<name>A0A077ZSC7_STYLE</name>
<evidence type="ECO:0000256" key="1">
    <source>
        <dbReference type="ARBA" id="ARBA00004496"/>
    </source>
</evidence>
<dbReference type="PROSITE" id="PS51221">
    <property type="entry name" value="TTL"/>
    <property type="match status" value="1"/>
</dbReference>
<comment type="subcellular location">
    <subcellularLocation>
        <location evidence="1">Cytoplasm</location>
    </subcellularLocation>
</comment>
<dbReference type="InterPro" id="IPR004344">
    <property type="entry name" value="TTL/TTLL_fam"/>
</dbReference>
<dbReference type="InterPro" id="IPR051437">
    <property type="entry name" value="TTLL_monoglycylase"/>
</dbReference>
<protein>
    <submittedName>
        <fullName evidence="7">Tubulin-tyrosine ligase family protein</fullName>
    </submittedName>
</protein>
<feature type="region of interest" description="Disordered" evidence="6">
    <location>
        <begin position="1672"/>
        <end position="1701"/>
    </location>
</feature>
<gene>
    <name evidence="7" type="primary">Contig981.g1079</name>
    <name evidence="7" type="ORF">STYLEM_299</name>
</gene>
<dbReference type="GO" id="GO:0015630">
    <property type="term" value="C:microtubule cytoskeleton"/>
    <property type="evidence" value="ECO:0007669"/>
    <property type="project" value="TreeGrafter"/>
</dbReference>
<dbReference type="PANTHER" id="PTHR45870">
    <property type="entry name" value="TUBULIN MONOGLYCYLASE TTLL3"/>
    <property type="match status" value="1"/>
</dbReference>
<reference evidence="7 8" key="1">
    <citation type="submission" date="2014-06" db="EMBL/GenBank/DDBJ databases">
        <authorList>
            <person name="Swart Estienne"/>
        </authorList>
    </citation>
    <scope>NUCLEOTIDE SEQUENCE [LARGE SCALE GENOMIC DNA]</scope>
    <source>
        <strain evidence="7 8">130c</strain>
    </source>
</reference>
<keyword evidence="5" id="KW-0067">ATP-binding</keyword>
<dbReference type="PANTHER" id="PTHR45870:SF2">
    <property type="entry name" value="TUBULIN MONOGLYCYLASE TTLL3"/>
    <property type="match status" value="1"/>
</dbReference>
<dbReference type="GO" id="GO:0070736">
    <property type="term" value="F:protein-glycine ligase activity, initiating"/>
    <property type="evidence" value="ECO:0007669"/>
    <property type="project" value="TreeGrafter"/>
</dbReference>
<keyword evidence="3 7" id="KW-0436">Ligase</keyword>